<accession>A0ABR0AUS9</accession>
<name>A0ABR0AUS9_9CRUS</name>
<sequence length="75" mass="8588">MSLPPSVNLFNVWRQTDHSADGVGARTVLNGRNAYRQVTWFRRKDFHLLTVGHAVYSSDERFHVQGPMRSTQVTS</sequence>
<keyword evidence="2" id="KW-1185">Reference proteome</keyword>
<comment type="caution">
    <text evidence="1">The sequence shown here is derived from an EMBL/GenBank/DDBJ whole genome shotgun (WGS) entry which is preliminary data.</text>
</comment>
<gene>
    <name evidence="1" type="ORF">OUZ56_021905</name>
</gene>
<proteinExistence type="predicted"/>
<reference evidence="1 2" key="1">
    <citation type="journal article" date="2023" name="Nucleic Acids Res.">
        <title>The hologenome of Daphnia magna reveals possible DNA methylation and microbiome-mediated evolution of the host genome.</title>
        <authorList>
            <person name="Chaturvedi A."/>
            <person name="Li X."/>
            <person name="Dhandapani V."/>
            <person name="Marshall H."/>
            <person name="Kissane S."/>
            <person name="Cuenca-Cambronero M."/>
            <person name="Asole G."/>
            <person name="Calvet F."/>
            <person name="Ruiz-Romero M."/>
            <person name="Marangio P."/>
            <person name="Guigo R."/>
            <person name="Rago D."/>
            <person name="Mirbahai L."/>
            <person name="Eastwood N."/>
            <person name="Colbourne J.K."/>
            <person name="Zhou J."/>
            <person name="Mallon E."/>
            <person name="Orsini L."/>
        </authorList>
    </citation>
    <scope>NUCLEOTIDE SEQUENCE [LARGE SCALE GENOMIC DNA]</scope>
    <source>
        <strain evidence="1">LRV0_1</strain>
    </source>
</reference>
<evidence type="ECO:0000313" key="2">
    <source>
        <dbReference type="Proteomes" id="UP001234178"/>
    </source>
</evidence>
<organism evidence="1 2">
    <name type="scientific">Daphnia magna</name>
    <dbReference type="NCBI Taxonomy" id="35525"/>
    <lineage>
        <taxon>Eukaryota</taxon>
        <taxon>Metazoa</taxon>
        <taxon>Ecdysozoa</taxon>
        <taxon>Arthropoda</taxon>
        <taxon>Crustacea</taxon>
        <taxon>Branchiopoda</taxon>
        <taxon>Diplostraca</taxon>
        <taxon>Cladocera</taxon>
        <taxon>Anomopoda</taxon>
        <taxon>Daphniidae</taxon>
        <taxon>Daphnia</taxon>
    </lineage>
</organism>
<dbReference type="Gene3D" id="2.60.40.10">
    <property type="entry name" value="Immunoglobulins"/>
    <property type="match status" value="1"/>
</dbReference>
<evidence type="ECO:0000313" key="1">
    <source>
        <dbReference type="EMBL" id="KAK4028886.1"/>
    </source>
</evidence>
<dbReference type="InterPro" id="IPR013783">
    <property type="entry name" value="Ig-like_fold"/>
</dbReference>
<dbReference type="EMBL" id="JAOYFB010000039">
    <property type="protein sequence ID" value="KAK4028886.1"/>
    <property type="molecule type" value="Genomic_DNA"/>
</dbReference>
<protein>
    <submittedName>
        <fullName evidence="1">Uncharacterized protein</fullName>
    </submittedName>
</protein>
<dbReference type="Proteomes" id="UP001234178">
    <property type="component" value="Unassembled WGS sequence"/>
</dbReference>